<name>A0ABR3UYB2_9PLEO</name>
<comment type="caution">
    <text evidence="8">The sequence shown here is derived from an EMBL/GenBank/DDBJ whole genome shotgun (WGS) entry which is preliminary data.</text>
</comment>
<evidence type="ECO:0000259" key="7">
    <source>
        <dbReference type="Pfam" id="PF20684"/>
    </source>
</evidence>
<evidence type="ECO:0000256" key="2">
    <source>
        <dbReference type="ARBA" id="ARBA00022692"/>
    </source>
</evidence>
<evidence type="ECO:0000256" key="6">
    <source>
        <dbReference type="SAM" id="Phobius"/>
    </source>
</evidence>
<feature type="transmembrane region" description="Helical" evidence="6">
    <location>
        <begin position="16"/>
        <end position="37"/>
    </location>
</feature>
<proteinExistence type="inferred from homology"/>
<accession>A0ABR3UYB2</accession>
<dbReference type="InterPro" id="IPR049326">
    <property type="entry name" value="Rhodopsin_dom_fungi"/>
</dbReference>
<keyword evidence="9" id="KW-1185">Reference proteome</keyword>
<protein>
    <recommendedName>
        <fullName evidence="7">Rhodopsin domain-containing protein</fullName>
    </recommendedName>
</protein>
<reference evidence="8 9" key="1">
    <citation type="submission" date="2024-09" db="EMBL/GenBank/DDBJ databases">
        <title>T2T genomes of carrot and Alternaria dauci and their utility for understanding host-pathogen interaction during carrot leaf blight disease.</title>
        <authorList>
            <person name="Liu W."/>
            <person name="Xu S."/>
            <person name="Ou C."/>
            <person name="Liu X."/>
            <person name="Zhuang F."/>
            <person name="Deng X.W."/>
        </authorList>
    </citation>
    <scope>NUCLEOTIDE SEQUENCE [LARGE SCALE GENOMIC DNA]</scope>
    <source>
        <strain evidence="8 9">A2016</strain>
    </source>
</reference>
<dbReference type="GeneID" id="96081070"/>
<evidence type="ECO:0000256" key="3">
    <source>
        <dbReference type="ARBA" id="ARBA00022989"/>
    </source>
</evidence>
<evidence type="ECO:0000313" key="9">
    <source>
        <dbReference type="Proteomes" id="UP001578633"/>
    </source>
</evidence>
<feature type="transmembrane region" description="Helical" evidence="6">
    <location>
        <begin position="176"/>
        <end position="201"/>
    </location>
</feature>
<dbReference type="PANTHER" id="PTHR33048:SF146">
    <property type="entry name" value="INTEGRAL MEMBRANE PROTEIN"/>
    <property type="match status" value="1"/>
</dbReference>
<dbReference type="EMBL" id="JBHGVX010000001">
    <property type="protein sequence ID" value="KAL1800406.1"/>
    <property type="molecule type" value="Genomic_DNA"/>
</dbReference>
<evidence type="ECO:0000313" key="8">
    <source>
        <dbReference type="EMBL" id="KAL1800406.1"/>
    </source>
</evidence>
<dbReference type="PANTHER" id="PTHR33048">
    <property type="entry name" value="PTH11-LIKE INTEGRAL MEMBRANE PROTEIN (AFU_ORTHOLOGUE AFUA_5G11245)"/>
    <property type="match status" value="1"/>
</dbReference>
<dbReference type="InterPro" id="IPR052337">
    <property type="entry name" value="SAT4-like"/>
</dbReference>
<evidence type="ECO:0000256" key="5">
    <source>
        <dbReference type="ARBA" id="ARBA00038359"/>
    </source>
</evidence>
<dbReference type="Pfam" id="PF20684">
    <property type="entry name" value="Fung_rhodopsin"/>
    <property type="match status" value="1"/>
</dbReference>
<keyword evidence="4 6" id="KW-0472">Membrane</keyword>
<keyword evidence="2 6" id="KW-0812">Transmembrane</keyword>
<dbReference type="Proteomes" id="UP001578633">
    <property type="component" value="Chromosome 1"/>
</dbReference>
<comment type="subcellular location">
    <subcellularLocation>
        <location evidence="1">Membrane</location>
        <topology evidence="1">Multi-pass membrane protein</topology>
    </subcellularLocation>
</comment>
<keyword evidence="3 6" id="KW-1133">Transmembrane helix</keyword>
<organism evidence="8 9">
    <name type="scientific">Alternaria dauci</name>
    <dbReference type="NCBI Taxonomy" id="48095"/>
    <lineage>
        <taxon>Eukaryota</taxon>
        <taxon>Fungi</taxon>
        <taxon>Dikarya</taxon>
        <taxon>Ascomycota</taxon>
        <taxon>Pezizomycotina</taxon>
        <taxon>Dothideomycetes</taxon>
        <taxon>Pleosporomycetidae</taxon>
        <taxon>Pleosporales</taxon>
        <taxon>Pleosporineae</taxon>
        <taxon>Pleosporaceae</taxon>
        <taxon>Alternaria</taxon>
        <taxon>Alternaria sect. Porri</taxon>
    </lineage>
</organism>
<gene>
    <name evidence="8" type="ORF">ACET3X_000748</name>
</gene>
<sequence>MSAKTNGFAQGTVLKVAYSMLGLTSSVVLIRIVLNILKPRRLTASDYFVFIAFIFHVTKSGICLVTFAGNYFFYFQSCGTIPGFWNGGCTGTGPHSTQLNSLYYSFSADTSRNVMIMALPIWLTWNLQMPRSKKVSILCLFATGVICILFACLRVTQVAINAAKPEAVGQPLDPTWLAIWGMVECSIAVIIGCCPAFAVLIKALHSKTSYDSRGYRMQINSNSDKNKRSTLVLKTIGSGTDLDRALGLDTTDLHWTGVYSSQEEVKARHDGILVSTTVTHEQDSIDASRRV</sequence>
<comment type="similarity">
    <text evidence="5">Belongs to the SAT4 family.</text>
</comment>
<feature type="transmembrane region" description="Helical" evidence="6">
    <location>
        <begin position="135"/>
        <end position="156"/>
    </location>
</feature>
<feature type="domain" description="Rhodopsin" evidence="7">
    <location>
        <begin position="64"/>
        <end position="202"/>
    </location>
</feature>
<evidence type="ECO:0000256" key="4">
    <source>
        <dbReference type="ARBA" id="ARBA00023136"/>
    </source>
</evidence>
<evidence type="ECO:0000256" key="1">
    <source>
        <dbReference type="ARBA" id="ARBA00004141"/>
    </source>
</evidence>
<dbReference type="RefSeq" id="XP_069310990.1">
    <property type="nucleotide sequence ID" value="XM_069448078.1"/>
</dbReference>
<feature type="transmembrane region" description="Helical" evidence="6">
    <location>
        <begin position="49"/>
        <end position="74"/>
    </location>
</feature>